<feature type="region of interest" description="Disordered" evidence="1">
    <location>
        <begin position="362"/>
        <end position="392"/>
    </location>
</feature>
<feature type="compositionally biased region" description="Low complexity" evidence="1">
    <location>
        <begin position="71"/>
        <end position="81"/>
    </location>
</feature>
<dbReference type="GO" id="GO:0000164">
    <property type="term" value="C:protein phosphatase type 1 complex"/>
    <property type="evidence" value="ECO:0007669"/>
    <property type="project" value="TreeGrafter"/>
</dbReference>
<dbReference type="InterPro" id="IPR005036">
    <property type="entry name" value="CBM21_dom"/>
</dbReference>
<dbReference type="AlphaFoldDB" id="A0A1E4T1K4"/>
<accession>A0A1E4T1K4</accession>
<dbReference type="Gene3D" id="2.60.40.2440">
    <property type="entry name" value="Carbohydrate binding type-21 domain"/>
    <property type="match status" value="1"/>
</dbReference>
<feature type="compositionally biased region" description="Low complexity" evidence="1">
    <location>
        <begin position="419"/>
        <end position="429"/>
    </location>
</feature>
<sequence>MRRPSRSSSVDQDVEQLMKVNTLLNSKSELKAPENNNSNVFDDSNEPTKDGYFPSVSSNWSDHNPNNHELSPISIPTSPSSADESKYTYTHPLVRKKSGELVKSSLKLNTLGVSSSLPSTPTYKQVHFGGADDVKFFRGADKPSSISANNSPFVSDDEDDYDSDEDYDQSSFYFDSNFQSGDVYAYYHTIYSASKEVVANKTRANVEKFKKLITGWNLDTNVFPKVSYRDEIDKETPVFLERCFLNVDKTELLGQIAVANIAFQKTVTVRYSFDDWKTVIDATTSYTPEIPRLLKKANYDRFVFKIDVPLLFSQFAGSHRHSIGHDPYFGMCIRYVANSQEFWDNNYHQNYTLAFYREPKHELQQRRQSSRSTAHNSLNRKQPKSPSNSYSSTFLRKTKSFEDATLAGVSAALSDQIDSSAKLPSSASSETTLHDFSSSDKAQTNSINSPGSPLILKDSFATPTFTDLIPPSAVTSHQKGKNSNDLLYAYQQNRDETSTTIPADENESSDTAPNESGINSKQYQEMLKKYCFFQSPSTVSSFLENDPSDKPPLNNYGHSFY</sequence>
<dbReference type="GO" id="GO:0005979">
    <property type="term" value="P:regulation of glycogen biosynthetic process"/>
    <property type="evidence" value="ECO:0007669"/>
    <property type="project" value="TreeGrafter"/>
</dbReference>
<feature type="compositionally biased region" description="Polar residues" evidence="1">
    <location>
        <begin position="366"/>
        <end position="392"/>
    </location>
</feature>
<evidence type="ECO:0000313" key="4">
    <source>
        <dbReference type="Proteomes" id="UP000094801"/>
    </source>
</evidence>
<dbReference type="InterPro" id="IPR050782">
    <property type="entry name" value="PP1_regulatory_subunit_3"/>
</dbReference>
<dbReference type="EMBL" id="KV453852">
    <property type="protein sequence ID" value="ODV85591.1"/>
    <property type="molecule type" value="Genomic_DNA"/>
</dbReference>
<feature type="compositionally biased region" description="Polar residues" evidence="1">
    <location>
        <begin position="55"/>
        <end position="69"/>
    </location>
</feature>
<dbReference type="PROSITE" id="PS51159">
    <property type="entry name" value="CBM21"/>
    <property type="match status" value="1"/>
</dbReference>
<dbReference type="Proteomes" id="UP000094801">
    <property type="component" value="Unassembled WGS sequence"/>
</dbReference>
<evidence type="ECO:0000256" key="1">
    <source>
        <dbReference type="SAM" id="MobiDB-lite"/>
    </source>
</evidence>
<protein>
    <submittedName>
        <fullName evidence="3">Carbohydrate-binding module family 21 protein</fullName>
    </submittedName>
</protein>
<feature type="compositionally biased region" description="Polar residues" evidence="1">
    <location>
        <begin position="430"/>
        <end position="451"/>
    </location>
</feature>
<reference evidence="4" key="1">
    <citation type="submission" date="2016-04" db="EMBL/GenBank/DDBJ databases">
        <title>Comparative genomics of biotechnologically important yeasts.</title>
        <authorList>
            <consortium name="DOE Joint Genome Institute"/>
            <person name="Riley R."/>
            <person name="Haridas S."/>
            <person name="Wolfe K.H."/>
            <person name="Lopes M.R."/>
            <person name="Hittinger C.T."/>
            <person name="Goker M."/>
            <person name="Salamov A."/>
            <person name="Wisecaver J."/>
            <person name="Long T.M."/>
            <person name="Aerts A.L."/>
            <person name="Barry K."/>
            <person name="Choi C."/>
            <person name="Clum A."/>
            <person name="Coughlan A.Y."/>
            <person name="Deshpande S."/>
            <person name="Douglass A.P."/>
            <person name="Hanson S.J."/>
            <person name="Klenk H.-P."/>
            <person name="Labutti K."/>
            <person name="Lapidus A."/>
            <person name="Lindquist E."/>
            <person name="Lipzen A."/>
            <person name="Meier-Kolthoff J.P."/>
            <person name="Ohm R.A."/>
            <person name="Otillar R.P."/>
            <person name="Pangilinan J."/>
            <person name="Peng Y."/>
            <person name="Rokas A."/>
            <person name="Rosa C.A."/>
            <person name="Scheuner C."/>
            <person name="Sibirny A.A."/>
            <person name="Slot J.C."/>
            <person name="Stielow J.B."/>
            <person name="Sun H."/>
            <person name="Kurtzman C.P."/>
            <person name="Blackwell M."/>
            <person name="Grigoriev I.V."/>
            <person name="Jeffries T.W."/>
        </authorList>
    </citation>
    <scope>NUCLEOTIDE SEQUENCE [LARGE SCALE GENOMIC DNA]</scope>
    <source>
        <strain evidence="4">NRRL YB-2248</strain>
    </source>
</reference>
<evidence type="ECO:0000313" key="3">
    <source>
        <dbReference type="EMBL" id="ODV85591.1"/>
    </source>
</evidence>
<feature type="region of interest" description="Disordered" evidence="1">
    <location>
        <begin position="417"/>
        <end position="452"/>
    </location>
</feature>
<feature type="compositionally biased region" description="Polar residues" evidence="1">
    <location>
        <begin position="509"/>
        <end position="519"/>
    </location>
</feature>
<dbReference type="Pfam" id="PF03370">
    <property type="entry name" value="CBM_21"/>
    <property type="match status" value="1"/>
</dbReference>
<dbReference type="GO" id="GO:0008157">
    <property type="term" value="F:protein phosphatase 1 binding"/>
    <property type="evidence" value="ECO:0007669"/>
    <property type="project" value="TreeGrafter"/>
</dbReference>
<evidence type="ECO:0000259" key="2">
    <source>
        <dbReference type="PROSITE" id="PS51159"/>
    </source>
</evidence>
<dbReference type="GO" id="GO:2001069">
    <property type="term" value="F:glycogen binding"/>
    <property type="evidence" value="ECO:0007669"/>
    <property type="project" value="TreeGrafter"/>
</dbReference>
<dbReference type="InterPro" id="IPR038175">
    <property type="entry name" value="CBM21_dom_sf"/>
</dbReference>
<organism evidence="3 4">
    <name type="scientific">[Candida] arabinofermentans NRRL YB-2248</name>
    <dbReference type="NCBI Taxonomy" id="983967"/>
    <lineage>
        <taxon>Eukaryota</taxon>
        <taxon>Fungi</taxon>
        <taxon>Dikarya</taxon>
        <taxon>Ascomycota</taxon>
        <taxon>Saccharomycotina</taxon>
        <taxon>Pichiomycetes</taxon>
        <taxon>Pichiales</taxon>
        <taxon>Pichiaceae</taxon>
        <taxon>Ogataea</taxon>
        <taxon>Ogataea/Candida clade</taxon>
    </lineage>
</organism>
<name>A0A1E4T1K4_9ASCO</name>
<feature type="region of interest" description="Disordered" evidence="1">
    <location>
        <begin position="24"/>
        <end position="84"/>
    </location>
</feature>
<dbReference type="PANTHER" id="PTHR12307:SF36">
    <property type="entry name" value="GLYCOGEN-BINDING SUBUNIT 76A"/>
    <property type="match status" value="1"/>
</dbReference>
<proteinExistence type="predicted"/>
<dbReference type="STRING" id="983967.A0A1E4T1K4"/>
<feature type="region of interest" description="Disordered" evidence="1">
    <location>
        <begin position="499"/>
        <end position="519"/>
    </location>
</feature>
<feature type="region of interest" description="Disordered" evidence="1">
    <location>
        <begin position="541"/>
        <end position="561"/>
    </location>
</feature>
<dbReference type="OrthoDB" id="1881at2759"/>
<gene>
    <name evidence="3" type="ORF">CANARDRAFT_199001</name>
</gene>
<keyword evidence="4" id="KW-1185">Reference proteome</keyword>
<feature type="domain" description="CBM21" evidence="2">
    <location>
        <begin position="230"/>
        <end position="354"/>
    </location>
</feature>
<dbReference type="PANTHER" id="PTHR12307">
    <property type="entry name" value="PROTEIN PHOSPHATASE 1 REGULATORY SUBUNIT"/>
    <property type="match status" value="1"/>
</dbReference>